<keyword evidence="2" id="KW-1185">Reference proteome</keyword>
<proteinExistence type="predicted"/>
<dbReference type="PANTHER" id="PTHR12029:SF11">
    <property type="entry name" value="METHYLTRANSFERASE TARBP1-RELATED"/>
    <property type="match status" value="1"/>
</dbReference>
<dbReference type="Proteomes" id="UP001140949">
    <property type="component" value="Unassembled WGS sequence"/>
</dbReference>
<evidence type="ECO:0000313" key="2">
    <source>
        <dbReference type="Proteomes" id="UP001140949"/>
    </source>
</evidence>
<dbReference type="InterPro" id="IPR045330">
    <property type="entry name" value="TRM3/TARBP1"/>
</dbReference>
<evidence type="ECO:0000313" key="1">
    <source>
        <dbReference type="EMBL" id="KAJ6808227.1"/>
    </source>
</evidence>
<comment type="caution">
    <text evidence="1">The sequence shown here is derived from an EMBL/GenBank/DDBJ whole genome shotgun (WGS) entry which is preliminary data.</text>
</comment>
<accession>A0AAX6EVK9</accession>
<dbReference type="AlphaFoldDB" id="A0AAX6EVK9"/>
<dbReference type="GO" id="GO:0016423">
    <property type="term" value="F:tRNA (guanine) methyltransferase activity"/>
    <property type="evidence" value="ECO:0007669"/>
    <property type="project" value="TreeGrafter"/>
</dbReference>
<dbReference type="PANTHER" id="PTHR12029">
    <property type="entry name" value="RNA METHYLTRANSFERASE"/>
    <property type="match status" value="1"/>
</dbReference>
<reference evidence="1" key="1">
    <citation type="journal article" date="2023" name="GigaByte">
        <title>Genome assembly of the bearded iris, Iris pallida Lam.</title>
        <authorList>
            <person name="Bruccoleri R.E."/>
            <person name="Oakeley E.J."/>
            <person name="Faust A.M.E."/>
            <person name="Altorfer M."/>
            <person name="Dessus-Babus S."/>
            <person name="Burckhardt D."/>
            <person name="Oertli M."/>
            <person name="Naumann U."/>
            <person name="Petersen F."/>
            <person name="Wong J."/>
        </authorList>
    </citation>
    <scope>NUCLEOTIDE SEQUENCE</scope>
    <source>
        <strain evidence="1">GSM-AAB239-AS_SAM_17_03QT</strain>
    </source>
</reference>
<organism evidence="1 2">
    <name type="scientific">Iris pallida</name>
    <name type="common">Sweet iris</name>
    <dbReference type="NCBI Taxonomy" id="29817"/>
    <lineage>
        <taxon>Eukaryota</taxon>
        <taxon>Viridiplantae</taxon>
        <taxon>Streptophyta</taxon>
        <taxon>Embryophyta</taxon>
        <taxon>Tracheophyta</taxon>
        <taxon>Spermatophyta</taxon>
        <taxon>Magnoliopsida</taxon>
        <taxon>Liliopsida</taxon>
        <taxon>Asparagales</taxon>
        <taxon>Iridaceae</taxon>
        <taxon>Iridoideae</taxon>
        <taxon>Irideae</taxon>
        <taxon>Iris</taxon>
    </lineage>
</organism>
<sequence length="970" mass="109268">MANPSSPAIPAARSPENPIASLMSSFTAVPPAAVPAVIDCVLASSSIYPSLLFSSLLRLFPDPKEMSQKNHILSYATALCHLVKSTDAPMDALRDFVWKVFVPVMKAIDPNDYELLNQIEETLFDVVSMMRAWELMGETLVPYCLRSVGLSMGMVHSDDFAIYQWSTEDSLEMYGTLIVPIACRILTLMLQCVLTSGVGVPNVRQTLEGFAANLIWDLSNLAVGMLMRPTEDRSFNIRLLLPSLFKWLNLFVQLKFGAWFSISTFQAGSSFATDIWKCCISLFSFGDLERRDAFNILSLYFSSFYNQQLYKNVERDNISIDFDITTEKEFWEEIRRGMVDGDATLRKQALYILKLALDNHSSYSSISDGQSTASAKTDQIISCNGTSEHSNMTKKGKWAEKEAKSLGVGEVCYSGEHCLSSQDRWKVFVLLYEMLEEYGTHLVEAAWTHQVFLLVQSMPPTNSDLHVTCGAGQNQMETIEGIFSWLAVLWERGFFHDNPQVRCLIMESFLGINWEKDGNCATKVPRSFVLGPLLLGLNDAVHHKDFGVNGIYTSRTIQGATKYVFNFSCQMSSSERVDFIWSLASLTRQESFGRAGLMALAFCIVSAACHTDSHNMLEGYNMGKSPENQQIESAQDFSLPSRGADLLDVLGFVIESSKQHFNPNYRLQVCEQVIKAASSVINISSVPLGLLLHFLSTVPREFTDREGTLRVLVQQWLTRSNNVDKGFGSFATETCVLNGLVSFPLSFIRKKNSHDCSFAYDDEDVEAWILEAQRWARVLFLVIREAQHLDPIFMFFQKYCSSLCNQDGIMEWVPIKLLILILSLVEELQIEWTKCEIYNEAKVGREHNGTGKLHCSSLLLRYTDCVTIHGKFASLMIELVAFSKLVSPIFWSFSETMDTQLPQSLRGKLGGPSQRRLASSTTSSVLRAILSLRTVACVSSLCTRLRRDDHLDYSFSFLWDFCWKTIESRE</sequence>
<gene>
    <name evidence="1" type="ORF">M6B38_167710</name>
</gene>
<dbReference type="EMBL" id="JANAVB010033420">
    <property type="protein sequence ID" value="KAJ6808227.1"/>
    <property type="molecule type" value="Genomic_DNA"/>
</dbReference>
<name>A0AAX6EVK9_IRIPA</name>
<protein>
    <submittedName>
        <fullName evidence="1">Uncharacterized protein</fullName>
    </submittedName>
</protein>
<reference evidence="1" key="2">
    <citation type="submission" date="2023-04" db="EMBL/GenBank/DDBJ databases">
        <authorList>
            <person name="Bruccoleri R.E."/>
            <person name="Oakeley E.J."/>
            <person name="Faust A.-M."/>
            <person name="Dessus-Babus S."/>
            <person name="Altorfer M."/>
            <person name="Burckhardt D."/>
            <person name="Oertli M."/>
            <person name="Naumann U."/>
            <person name="Petersen F."/>
            <person name="Wong J."/>
        </authorList>
    </citation>
    <scope>NUCLEOTIDE SEQUENCE</scope>
    <source>
        <strain evidence="1">GSM-AAB239-AS_SAM_17_03QT</strain>
        <tissue evidence="1">Leaf</tissue>
    </source>
</reference>
<dbReference type="GO" id="GO:0030488">
    <property type="term" value="P:tRNA methylation"/>
    <property type="evidence" value="ECO:0007669"/>
    <property type="project" value="TreeGrafter"/>
</dbReference>